<reference evidence="1" key="2">
    <citation type="submission" date="2019-06" db="EMBL/GenBank/DDBJ databases">
        <title>Genomics analysis of Aphanomyces spp. identifies a new class of oomycete effector associated with host adaptation.</title>
        <authorList>
            <person name="Gaulin E."/>
        </authorList>
    </citation>
    <scope>NUCLEOTIDE SEQUENCE</scope>
    <source>
        <strain evidence="1">CBS 578.67</strain>
    </source>
</reference>
<dbReference type="EMBL" id="VJMH01000082">
    <property type="protein sequence ID" value="KAF0719240.1"/>
    <property type="molecule type" value="Genomic_DNA"/>
</dbReference>
<evidence type="ECO:0000313" key="3">
    <source>
        <dbReference type="Proteomes" id="UP000332933"/>
    </source>
</evidence>
<evidence type="ECO:0000313" key="2">
    <source>
        <dbReference type="EMBL" id="VFT78383.1"/>
    </source>
</evidence>
<protein>
    <submittedName>
        <fullName evidence="2">Aste57867_1163 protein</fullName>
    </submittedName>
</protein>
<proteinExistence type="predicted"/>
<keyword evidence="3" id="KW-1185">Reference proteome</keyword>
<gene>
    <name evidence="2" type="primary">Aste57867_1163</name>
    <name evidence="1" type="ORF">As57867_001162</name>
    <name evidence="2" type="ORF">ASTE57867_1163</name>
</gene>
<organism evidence="2 3">
    <name type="scientific">Aphanomyces stellatus</name>
    <dbReference type="NCBI Taxonomy" id="120398"/>
    <lineage>
        <taxon>Eukaryota</taxon>
        <taxon>Sar</taxon>
        <taxon>Stramenopiles</taxon>
        <taxon>Oomycota</taxon>
        <taxon>Saprolegniomycetes</taxon>
        <taxon>Saprolegniales</taxon>
        <taxon>Verrucalvaceae</taxon>
        <taxon>Aphanomyces</taxon>
    </lineage>
</organism>
<dbReference type="AlphaFoldDB" id="A0A485K771"/>
<evidence type="ECO:0000313" key="1">
    <source>
        <dbReference type="EMBL" id="KAF0719240.1"/>
    </source>
</evidence>
<reference evidence="2 3" key="1">
    <citation type="submission" date="2019-03" db="EMBL/GenBank/DDBJ databases">
        <authorList>
            <person name="Gaulin E."/>
            <person name="Dumas B."/>
        </authorList>
    </citation>
    <scope>NUCLEOTIDE SEQUENCE [LARGE SCALE GENOMIC DNA]</scope>
    <source>
        <strain evidence="2">CBS 568.67</strain>
    </source>
</reference>
<dbReference type="Proteomes" id="UP000332933">
    <property type="component" value="Unassembled WGS sequence"/>
</dbReference>
<name>A0A485K771_9STRA</name>
<dbReference type="EMBL" id="CAADRA010000082">
    <property type="protein sequence ID" value="VFT78383.1"/>
    <property type="molecule type" value="Genomic_DNA"/>
</dbReference>
<accession>A0A485K771</accession>
<sequence>MEKKRRRRQYFRERQRFHRLKERSKHVLMEEKIRELENILHEVKNGARRPLPVPASRRGLLLPWEDVVDAMKESCEESQERQYNLRRELSASTALLRDMQQFVHDMVRPSSWRQTTLFMDPSSRRMGKTWIAQHMYFNAQRVFESYALPPPGSDDLLQDCNLVFDDDDAGYHLIQRSHIIFDGPMDALVTLNRQAACWFLLLGASAPQDEPTAKEVEPPTRLHQTITDQGECLNIVVGEFRTPDRCVNVIQQIQDDQGWAHAHRQRNRSTWVEMLQVSATQTKVRVLSLISQSRTADGRLVPLDEEARVFGLATPETQDQFRRQFLERLTNRRSPALSQTNEMLARWAERSMIGG</sequence>